<dbReference type="InterPro" id="IPR036378">
    <property type="entry name" value="FAS1_dom_sf"/>
</dbReference>
<dbReference type="Proteomes" id="UP001381693">
    <property type="component" value="Unassembled WGS sequence"/>
</dbReference>
<name>A0AAN8XB60_HALRR</name>
<sequence>MPNFNTFKTTVIRSVSPAEEKAYEADHTKMKDVLQLLEVDILNVHDPGFEHPGRLKLVTQSGDHLEVSKDHNGSISVNGSLVDGVLSLPDGTEIYTLERFLEEHKDQMNKASKILSAQSKSLRQHNDRNIVHKGIVTVQTAETINGHQSPLPTPFESEMVFHSLGSAHPTSESLSHNVSLDEQSPPATTAGNDVVFESHGETASSSHFPDYIYSEFTDIPTDLYDIQTEITHDITEASSLPQDDIVGVTNFPTTSNNISSVETISSDSLFPHSERNLTSVDAGIPFLEHFSKANKIEHELTTTNITLEREFFPVTEQIVESSSYKDIHDPLEHVAADQRHDEVPFTLLEKNFNIGKVFPMTELGQLSEFEHPSAVANLSIATEGLVQVYEVSTEEYVQIDNEVTTEEPLQVDEIATEESLQVDEIATEELLQVDEIATEEPLQVTVVATEEPWQVDEVATEEPLHINDVTTEEPSQINELITEVSSLVKETITRNPLQINEIATKESVTEFGQFDESIPRTEISIETSVDFVVRTDVPFMMEIKDAFSPTSSDDVSETTSAAHEHLRHDTFDSSVHDLQIDDHLEGVELAINTLGVIPEIPRSIVEGNAFSLMDIWCLAVEGQHYSTIDLKGSRVPKTILSPDIGILDDMKSKHILRALYDGSAKNRALRIEILLDYLVEEPILSSDPMMLFPSALNVTNFGGKILSFQKNPHGFYSVNGIPILDFRTLRDGTEVYTIAALLFDHKPLLEEAFQKLYADGIDNSSILWKCAQKAEKASMATGELFQLVEVFMEDDEEEFQCHVPEIPASLTRDFCSLIDIWKFAVPYNKSEIGPKLPIPKTIISPARYIMRNLIPRDTPHPLYDELPENVELRCKFLKDYLIVEPISHSDPDICTEQGLSTFNMNGNFLQFKNENDSHITINGLAVEKSGMLEDGTWLYVIDGLLFDHQKAVEEAFEKLLGLTRYGFGDFGSPTSSGGEVLPVHRIPYDVDKENATSLIHLWRHAVRNQGSMAVASEARDPRTILSPSQEMVSALIPTDGPNPLYDRSSENANLRSEILLDYIILEKVSPEDLRLSQGNGLIVPTLNGRKVTFFKDLKGDITVNGFKATPKVLSFGTVVYDLDDLLFDHKARIDAALKTLKDRSAAMGSLDVPSLSVTPVQDLFGPVPNIPDVVVETNGSSLHYLWQYALNAQNVPGDATPVTVLYPNDSLLVKLLPPGVLQPLYDDSLEHSTFRTEFLLDYLVQEPVSFEDPKMSLPDGMAVENFNGKELIFRKDSEGSVTVNGVAVKRKEFLNNEIWTYSLLDFLFDHHVRLIEAYDDVYGYTTGLEDVKTIESSFPELVVTDKGGLLDVVVTLPPKLLHEKAVTMYHVWQRALDMQDALEIPRDEKYPRTLLSPPLYKVVTLAPFGIPHPLSDNTNETNIALRRELVNDYALKDLVNPLDKRMDGPDGMTFNNANHKPVKFRKLPEGGVSINNVLVDGIMHVRGYVIYSLKDFLFDHEKRVQEALSTLQIQHERQNLEGIEAVLSSATPPINFEKTGVPVPPIPKIVEGGKLTKLINLWHYALDQQDYLLTRRDERGNEIMGT</sequence>
<accession>A0AAN8XB60</accession>
<evidence type="ECO:0000313" key="3">
    <source>
        <dbReference type="Proteomes" id="UP001381693"/>
    </source>
</evidence>
<dbReference type="EMBL" id="JAXCGZ010009449">
    <property type="protein sequence ID" value="KAK7077248.1"/>
    <property type="molecule type" value="Genomic_DNA"/>
</dbReference>
<feature type="compositionally biased region" description="Polar residues" evidence="1">
    <location>
        <begin position="168"/>
        <end position="191"/>
    </location>
</feature>
<protein>
    <submittedName>
        <fullName evidence="2">Uncharacterized protein</fullName>
    </submittedName>
</protein>
<organism evidence="2 3">
    <name type="scientific">Halocaridina rubra</name>
    <name type="common">Hawaiian red shrimp</name>
    <dbReference type="NCBI Taxonomy" id="373956"/>
    <lineage>
        <taxon>Eukaryota</taxon>
        <taxon>Metazoa</taxon>
        <taxon>Ecdysozoa</taxon>
        <taxon>Arthropoda</taxon>
        <taxon>Crustacea</taxon>
        <taxon>Multicrustacea</taxon>
        <taxon>Malacostraca</taxon>
        <taxon>Eumalacostraca</taxon>
        <taxon>Eucarida</taxon>
        <taxon>Decapoda</taxon>
        <taxon>Pleocyemata</taxon>
        <taxon>Caridea</taxon>
        <taxon>Atyoidea</taxon>
        <taxon>Atyidae</taxon>
        <taxon>Halocaridina</taxon>
    </lineage>
</organism>
<dbReference type="SUPFAM" id="SSF82153">
    <property type="entry name" value="FAS1 domain"/>
    <property type="match status" value="2"/>
</dbReference>
<reference evidence="2 3" key="1">
    <citation type="submission" date="2023-11" db="EMBL/GenBank/DDBJ databases">
        <title>Halocaridina rubra genome assembly.</title>
        <authorList>
            <person name="Smith C."/>
        </authorList>
    </citation>
    <scope>NUCLEOTIDE SEQUENCE [LARGE SCALE GENOMIC DNA]</scope>
    <source>
        <strain evidence="2">EP-1</strain>
        <tissue evidence="2">Whole</tissue>
    </source>
</reference>
<evidence type="ECO:0000256" key="1">
    <source>
        <dbReference type="SAM" id="MobiDB-lite"/>
    </source>
</evidence>
<gene>
    <name evidence="2" type="ORF">SK128_015404</name>
</gene>
<proteinExistence type="predicted"/>
<keyword evidence="3" id="KW-1185">Reference proteome</keyword>
<evidence type="ECO:0000313" key="2">
    <source>
        <dbReference type="EMBL" id="KAK7077248.1"/>
    </source>
</evidence>
<comment type="caution">
    <text evidence="2">The sequence shown here is derived from an EMBL/GenBank/DDBJ whole genome shotgun (WGS) entry which is preliminary data.</text>
</comment>
<feature type="region of interest" description="Disordered" evidence="1">
    <location>
        <begin position="166"/>
        <end position="193"/>
    </location>
</feature>